<dbReference type="PROSITE" id="PS00089">
    <property type="entry name" value="RIBORED_LARGE"/>
    <property type="match status" value="1"/>
</dbReference>
<dbReference type="Gene3D" id="2.170.16.10">
    <property type="entry name" value="Hedgehog/Intein (Hint) domain"/>
    <property type="match status" value="2"/>
</dbReference>
<evidence type="ECO:0000256" key="2">
    <source>
        <dbReference type="ARBA" id="ARBA00012274"/>
    </source>
</evidence>
<dbReference type="InterPro" id="IPR027434">
    <property type="entry name" value="Homing_endonucl"/>
</dbReference>
<dbReference type="GO" id="GO:0005524">
    <property type="term" value="F:ATP binding"/>
    <property type="evidence" value="ECO:0007669"/>
    <property type="project" value="UniProtKB-KW"/>
</dbReference>
<dbReference type="InterPro" id="IPR003586">
    <property type="entry name" value="Hint_dom_C"/>
</dbReference>
<proteinExistence type="inferred from homology"/>
<evidence type="ECO:0000313" key="12">
    <source>
        <dbReference type="EMBL" id="SFV67182.1"/>
    </source>
</evidence>
<keyword evidence="8 12" id="KW-0560">Oxidoreductase</keyword>
<dbReference type="SMART" id="SM00306">
    <property type="entry name" value="HintN"/>
    <property type="match status" value="2"/>
</dbReference>
<dbReference type="CDD" id="cd00081">
    <property type="entry name" value="Hint"/>
    <property type="match status" value="2"/>
</dbReference>
<evidence type="ECO:0000256" key="3">
    <source>
        <dbReference type="ARBA" id="ARBA00022533"/>
    </source>
</evidence>
<dbReference type="SUPFAM" id="SSF55608">
    <property type="entry name" value="Homing endonucleases"/>
    <property type="match status" value="1"/>
</dbReference>
<sequence length="1342" mass="152743">MIRIVKRSGRVEKLDITKIQKYTCEAVEGLRNVSQSELEVDANLQFQDMMSSADIQQTLIQTAVDKIDVDRPDWTFVASRLFLYDLYHKVGRNVGGIKGKPYFHLKKYFEFGEREGRIILGLKEKYDLDDLNDYIEPNRDLQFTYLGIRTLSDRYLLKDSKGKPIELPQHLFMGVAMFLAQNEFDCQTWAKKFYDILSKFEVMAATPTLSNARTPRHQLSSCYIGSVCDNIEGIFDAYKEMALLSKFGGGIGWDWSQVRGMGSYIDGHKHAAGGIVPFLKIANDVAIAVDQLGCVAKNSFVRVLKKDEISTIPISEVRIGDLVESFNIELNKVQYKKVEAVHELEVKKENQIKISFKDGYIVTSKWHPMAIKGENGYFYKRSDEVEVGEFGVNHKGEADKILAIDNNPEISQEYMDLTVQGTNNYFASTDKSDNFYLTHNTRKGAIAVYIEPWHIDIRDFLDLKKNSGEERRRAHDLFPALWLNDLFMQRVQEDSTWTLFDPYEVSELTNLYGKEFEKRYLELENGIEDITRETISAKGLWKDILRSYFETGNPFLTFKDTANKSNPNKHSGVIRSSNLCVTGDTRLHTQFGLVQAKDLEENYGKITASYDHRTNGDALAHGVSTAEALKMFKTKENADIYEVVTKDGYKIKSTLWHEYYIENANKIKKKSLKDISVGDKLLIQSQEGQFGCEGSYDLGFLMGMVAGDGTFYYKESKQHSIVHIDLYNEDMNLGHGIHKQVNSIIQEYYPLLENSHKEDFVNVYPKPIQHTKNSQKLRFSNIRLGRVFDELFDFNGKTKHQIPELIFKGTKETVIGYLKGLFIADGTVNILKNDSVPTFAIQLASIKKSLLEEVQILLSNFGIRSKISKMRDEQNNAFSYTTVGGEKRVYASQALYRLNINGNNAIRFVDEIGFIGAKQSKALEILSKREELGYSRDSRKSEKFVVEISEINYIGKEDVYDTTQLYNHSLIFNGLVTGNCTEIFQNTSPNHYKIQLTFNDGTIKVLEEDEIVTVDSGMTKPAKKITALDSLKGKEIWMVDKEQSDGETAVCNLASINLSKVNKKEDFKRVIPTAIRMLDNVIDLNFYPLAKVKKTNAKTRAIGLGVMGEAQMLAESKIEWGSNEHFFKIDEVMESVSYYAIKSSSDLAVEKGQYPNYENSDWSKGIFPIDNANKEACKLVDRGGLFGYTHDWISLKAKVMKDGMRNGYLMAVAPTSSISILTGTTQAIEPVYKRKWFEENLSGLIPVVVPNLTADTWTYYTPAYELNQNVLIKAGAIRQKWIDQGQSLNIFISLDKASGKYLNEIYMNAWKYGLKSTYYLRSQSPESSNDIEDRSQECVGCQ</sequence>
<dbReference type="InterPro" id="IPR013346">
    <property type="entry name" value="NrdE_NrdA_C"/>
</dbReference>
<dbReference type="InterPro" id="IPR005144">
    <property type="entry name" value="ATP-cone_dom"/>
</dbReference>
<feature type="domain" description="ATP-cone" evidence="11">
    <location>
        <begin position="2"/>
        <end position="92"/>
    </location>
</feature>
<dbReference type="InterPro" id="IPR008926">
    <property type="entry name" value="RNR_R1-su_N"/>
</dbReference>
<protein>
    <recommendedName>
        <fullName evidence="2">ribonucleoside-diphosphate reductase</fullName>
        <ecNumber evidence="2">1.17.4.1</ecNumber>
    </recommendedName>
</protein>
<dbReference type="SUPFAM" id="SSF48168">
    <property type="entry name" value="R1 subunit of ribonucleotide reductase, N-terminal domain"/>
    <property type="match status" value="1"/>
</dbReference>
<keyword evidence="6" id="KW-0067">ATP-binding</keyword>
<gene>
    <name evidence="12" type="ORF">MNB_SV-14-1074</name>
</gene>
<dbReference type="InterPro" id="IPR000788">
    <property type="entry name" value="RNR_lg_C"/>
</dbReference>
<reference evidence="12" key="1">
    <citation type="submission" date="2016-10" db="EMBL/GenBank/DDBJ databases">
        <authorList>
            <person name="de Groot N.N."/>
        </authorList>
    </citation>
    <scope>NUCLEOTIDE SEQUENCE</scope>
</reference>
<dbReference type="UniPathway" id="UPA00326"/>
<evidence type="ECO:0000259" key="11">
    <source>
        <dbReference type="PROSITE" id="PS51161"/>
    </source>
</evidence>
<organism evidence="12">
    <name type="scientific">hydrothermal vent metagenome</name>
    <dbReference type="NCBI Taxonomy" id="652676"/>
    <lineage>
        <taxon>unclassified sequences</taxon>
        <taxon>metagenomes</taxon>
        <taxon>ecological metagenomes</taxon>
    </lineage>
</organism>
<dbReference type="GO" id="GO:0004748">
    <property type="term" value="F:ribonucleoside-diphosphate reductase activity, thioredoxin disulfide as acceptor"/>
    <property type="evidence" value="ECO:0007669"/>
    <property type="project" value="UniProtKB-EC"/>
</dbReference>
<keyword evidence="4" id="KW-0547">Nucleotide-binding</keyword>
<dbReference type="PROSITE" id="PS50817">
    <property type="entry name" value="INTEIN_N_TER"/>
    <property type="match status" value="2"/>
</dbReference>
<evidence type="ECO:0000256" key="9">
    <source>
        <dbReference type="ARBA" id="ARBA00023116"/>
    </source>
</evidence>
<keyword evidence="3" id="KW-0021">Allosteric enzyme</keyword>
<evidence type="ECO:0000259" key="10">
    <source>
        <dbReference type="PROSITE" id="PS50819"/>
    </source>
</evidence>
<dbReference type="GO" id="GO:0004519">
    <property type="term" value="F:endonuclease activity"/>
    <property type="evidence" value="ECO:0007669"/>
    <property type="project" value="InterPro"/>
</dbReference>
<dbReference type="InterPro" id="IPR006141">
    <property type="entry name" value="Intein_N"/>
</dbReference>
<evidence type="ECO:0000256" key="6">
    <source>
        <dbReference type="ARBA" id="ARBA00022840"/>
    </source>
</evidence>
<dbReference type="NCBIfam" id="TIGR01445">
    <property type="entry name" value="intein_Nterm"/>
    <property type="match status" value="1"/>
</dbReference>
<dbReference type="SUPFAM" id="SSF51998">
    <property type="entry name" value="PFL-like glycyl radical enzymes"/>
    <property type="match status" value="1"/>
</dbReference>
<keyword evidence="9" id="KW-0215">Deoxyribonucleotide synthesis</keyword>
<evidence type="ECO:0000256" key="5">
    <source>
        <dbReference type="ARBA" id="ARBA00022813"/>
    </source>
</evidence>
<feature type="domain" description="DOD-type homing endonuclease" evidence="10">
    <location>
        <begin position="701"/>
        <end position="863"/>
    </location>
</feature>
<dbReference type="PROSITE" id="PS50819">
    <property type="entry name" value="INTEIN_ENDONUCLEASE"/>
    <property type="match status" value="1"/>
</dbReference>
<dbReference type="Pfam" id="PF02867">
    <property type="entry name" value="Ribonuc_red_lgC"/>
    <property type="match status" value="2"/>
</dbReference>
<dbReference type="InterPro" id="IPR003587">
    <property type="entry name" value="Hint_dom_N"/>
</dbReference>
<dbReference type="Pfam" id="PF14528">
    <property type="entry name" value="LAGLIDADG_3"/>
    <property type="match status" value="1"/>
</dbReference>
<dbReference type="PROSITE" id="PS51161">
    <property type="entry name" value="ATP_CONE"/>
    <property type="match status" value="1"/>
</dbReference>
<dbReference type="InterPro" id="IPR039718">
    <property type="entry name" value="Rrm1"/>
</dbReference>
<dbReference type="GO" id="GO:0016539">
    <property type="term" value="P:intein-mediated protein splicing"/>
    <property type="evidence" value="ECO:0007669"/>
    <property type="project" value="InterPro"/>
</dbReference>
<dbReference type="Gene3D" id="3.20.70.20">
    <property type="match status" value="2"/>
</dbReference>
<evidence type="ECO:0000256" key="8">
    <source>
        <dbReference type="ARBA" id="ARBA00023002"/>
    </source>
</evidence>
<dbReference type="PANTHER" id="PTHR11573">
    <property type="entry name" value="RIBONUCLEOSIDE-DIPHOSPHATE REDUCTASE LARGE CHAIN"/>
    <property type="match status" value="1"/>
</dbReference>
<comment type="similarity">
    <text evidence="1">Belongs to the ribonucleoside diphosphate reductase large chain family.</text>
</comment>
<dbReference type="GO" id="GO:0005971">
    <property type="term" value="C:ribonucleoside-diphosphate reductase complex"/>
    <property type="evidence" value="ECO:0007669"/>
    <property type="project" value="TreeGrafter"/>
</dbReference>
<keyword evidence="5" id="KW-0068">Autocatalytic cleavage</keyword>
<evidence type="ECO:0000256" key="7">
    <source>
        <dbReference type="ARBA" id="ARBA00023000"/>
    </source>
</evidence>
<dbReference type="Gene3D" id="3.10.28.10">
    <property type="entry name" value="Homing endonucleases"/>
    <property type="match status" value="1"/>
</dbReference>
<dbReference type="InterPro" id="IPR006142">
    <property type="entry name" value="INTEIN"/>
</dbReference>
<dbReference type="Pfam" id="PF00317">
    <property type="entry name" value="Ribonuc_red_lgN"/>
    <property type="match status" value="1"/>
</dbReference>
<dbReference type="EC" id="1.17.4.1" evidence="2"/>
<dbReference type="GO" id="GO:0009263">
    <property type="term" value="P:deoxyribonucleotide biosynthetic process"/>
    <property type="evidence" value="ECO:0007669"/>
    <property type="project" value="UniProtKB-KW"/>
</dbReference>
<dbReference type="NCBIfam" id="TIGR01443">
    <property type="entry name" value="intein_Cterm"/>
    <property type="match status" value="1"/>
</dbReference>
<keyword evidence="7" id="KW-0651">Protein splicing</keyword>
<dbReference type="SUPFAM" id="SSF51294">
    <property type="entry name" value="Hedgehog/intein (Hint) domain"/>
    <property type="match status" value="2"/>
</dbReference>
<dbReference type="InterPro" id="IPR013509">
    <property type="entry name" value="RNR_lsu_N"/>
</dbReference>
<evidence type="ECO:0000256" key="1">
    <source>
        <dbReference type="ARBA" id="ARBA00010406"/>
    </source>
</evidence>
<dbReference type="EMBL" id="FPHN01000222">
    <property type="protein sequence ID" value="SFV67182.1"/>
    <property type="molecule type" value="Genomic_DNA"/>
</dbReference>
<dbReference type="InterPro" id="IPR004860">
    <property type="entry name" value="LAGLIDADG_dom"/>
</dbReference>
<accession>A0A1W1CNA8</accession>
<dbReference type="InterPro" id="IPR036844">
    <property type="entry name" value="Hint_dom_sf"/>
</dbReference>
<dbReference type="PANTHER" id="PTHR11573:SF6">
    <property type="entry name" value="RIBONUCLEOSIDE-DIPHOSPHATE REDUCTASE LARGE SUBUNIT"/>
    <property type="match status" value="1"/>
</dbReference>
<dbReference type="InterPro" id="IPR004042">
    <property type="entry name" value="Intein_endonuc_central"/>
</dbReference>
<evidence type="ECO:0000256" key="4">
    <source>
        <dbReference type="ARBA" id="ARBA00022741"/>
    </source>
</evidence>
<name>A0A1W1CNA8_9ZZZZ</name>
<dbReference type="SMART" id="SM00305">
    <property type="entry name" value="HintC"/>
    <property type="match status" value="1"/>
</dbReference>
<dbReference type="InterPro" id="IPR030934">
    <property type="entry name" value="Intein_C"/>
</dbReference>
<dbReference type="Pfam" id="PF14890">
    <property type="entry name" value="Intein_splicing"/>
    <property type="match status" value="1"/>
</dbReference>
<dbReference type="PRINTS" id="PR00379">
    <property type="entry name" value="INTEIN"/>
</dbReference>